<dbReference type="PANTHER" id="PTHR10815">
    <property type="entry name" value="METHYLATED-DNA--PROTEIN-CYSTEINE METHYLTRANSFERASE"/>
    <property type="match status" value="1"/>
</dbReference>
<feature type="active site" description="Nucleophile; methyl group acceptor" evidence="9">
    <location>
        <position position="126"/>
    </location>
</feature>
<evidence type="ECO:0000256" key="1">
    <source>
        <dbReference type="ARBA" id="ARBA00001286"/>
    </source>
</evidence>
<feature type="domain" description="Methylguanine DNA methyltransferase ribonuclease-like" evidence="11">
    <location>
        <begin position="9"/>
        <end position="70"/>
    </location>
</feature>
<evidence type="ECO:0000256" key="2">
    <source>
        <dbReference type="ARBA" id="ARBA00008711"/>
    </source>
</evidence>
<dbReference type="EMBL" id="AP019309">
    <property type="protein sequence ID" value="BBH25121.1"/>
    <property type="molecule type" value="Genomic_DNA"/>
</dbReference>
<dbReference type="InterPro" id="IPR036217">
    <property type="entry name" value="MethylDNA_cys_MeTrfase_DNAb"/>
</dbReference>
<dbReference type="FunCoup" id="A0A3G9JGU9">
    <property type="interactions" value="41"/>
</dbReference>
<comment type="catalytic activity">
    <reaction evidence="1 9">
        <text>a 4-O-methyl-thymidine in DNA + L-cysteinyl-[protein] = a thymidine in DNA + S-methyl-L-cysteinyl-[protein]</text>
        <dbReference type="Rhea" id="RHEA:53428"/>
        <dbReference type="Rhea" id="RHEA-COMP:10131"/>
        <dbReference type="Rhea" id="RHEA-COMP:10132"/>
        <dbReference type="Rhea" id="RHEA-COMP:13555"/>
        <dbReference type="Rhea" id="RHEA-COMP:13556"/>
        <dbReference type="ChEBI" id="CHEBI:29950"/>
        <dbReference type="ChEBI" id="CHEBI:82612"/>
        <dbReference type="ChEBI" id="CHEBI:137386"/>
        <dbReference type="ChEBI" id="CHEBI:137387"/>
        <dbReference type="EC" id="2.1.1.63"/>
    </reaction>
</comment>
<evidence type="ECO:0000256" key="3">
    <source>
        <dbReference type="ARBA" id="ARBA00022490"/>
    </source>
</evidence>
<dbReference type="AlphaFoldDB" id="A0A3G9JGU9"/>
<evidence type="ECO:0000256" key="7">
    <source>
        <dbReference type="ARBA" id="ARBA00023204"/>
    </source>
</evidence>
<keyword evidence="4 9" id="KW-0489">Methyltransferase</keyword>
<dbReference type="SUPFAM" id="SSF46767">
    <property type="entry name" value="Methylated DNA-protein cysteine methyltransferase, C-terminal domain"/>
    <property type="match status" value="1"/>
</dbReference>
<dbReference type="PANTHER" id="PTHR10815:SF13">
    <property type="entry name" value="METHYLATED-DNA--PROTEIN-CYSTEINE METHYLTRANSFERASE"/>
    <property type="match status" value="1"/>
</dbReference>
<dbReference type="EC" id="2.1.1.63" evidence="9"/>
<accession>A0A3G9JGU9</accession>
<dbReference type="RefSeq" id="WP_197715056.1">
    <property type="nucleotide sequence ID" value="NZ_AP019309.1"/>
</dbReference>
<evidence type="ECO:0000256" key="4">
    <source>
        <dbReference type="ARBA" id="ARBA00022603"/>
    </source>
</evidence>
<evidence type="ECO:0000313" key="12">
    <source>
        <dbReference type="EMBL" id="BBH25121.1"/>
    </source>
</evidence>
<dbReference type="GO" id="GO:0006307">
    <property type="term" value="P:DNA alkylation repair"/>
    <property type="evidence" value="ECO:0007669"/>
    <property type="project" value="UniProtKB-UniRule"/>
</dbReference>
<comment type="function">
    <text evidence="9">Involved in the cellular defense against the biological effects of O6-methylguanine (O6-MeG) and O4-methylthymine (O4-MeT) in DNA. Repairs the methylated nucleobase in DNA by stoichiometrically transferring the methyl group to a cysteine residue in the enzyme. This is a suicide reaction: the enzyme is irreversibly inactivated.</text>
</comment>
<evidence type="ECO:0000256" key="5">
    <source>
        <dbReference type="ARBA" id="ARBA00022679"/>
    </source>
</evidence>
<gene>
    <name evidence="12" type="ORF">SG0102_00550</name>
</gene>
<name>A0A3G9JGU9_9FIRM</name>
<comment type="catalytic activity">
    <reaction evidence="8 9">
        <text>a 6-O-methyl-2'-deoxyguanosine in DNA + L-cysteinyl-[protein] = S-methyl-L-cysteinyl-[protein] + a 2'-deoxyguanosine in DNA</text>
        <dbReference type="Rhea" id="RHEA:24000"/>
        <dbReference type="Rhea" id="RHEA-COMP:10131"/>
        <dbReference type="Rhea" id="RHEA-COMP:10132"/>
        <dbReference type="Rhea" id="RHEA-COMP:11367"/>
        <dbReference type="Rhea" id="RHEA-COMP:11368"/>
        <dbReference type="ChEBI" id="CHEBI:29950"/>
        <dbReference type="ChEBI" id="CHEBI:82612"/>
        <dbReference type="ChEBI" id="CHEBI:85445"/>
        <dbReference type="ChEBI" id="CHEBI:85448"/>
        <dbReference type="EC" id="2.1.1.63"/>
    </reaction>
</comment>
<dbReference type="Pfam" id="PF02870">
    <property type="entry name" value="Methyltransf_1N"/>
    <property type="match status" value="1"/>
</dbReference>
<dbReference type="Gene3D" id="3.30.160.70">
    <property type="entry name" value="Methylated DNA-protein cysteine methyltransferase domain"/>
    <property type="match status" value="1"/>
</dbReference>
<keyword evidence="7 9" id="KW-0234">DNA repair</keyword>
<dbReference type="InterPro" id="IPR036388">
    <property type="entry name" value="WH-like_DNA-bd_sf"/>
</dbReference>
<dbReference type="InterPro" id="IPR008332">
    <property type="entry name" value="MethylG_MeTrfase_N"/>
</dbReference>
<dbReference type="HAMAP" id="MF_00772">
    <property type="entry name" value="OGT"/>
    <property type="match status" value="1"/>
</dbReference>
<dbReference type="GO" id="GO:0032259">
    <property type="term" value="P:methylation"/>
    <property type="evidence" value="ECO:0007669"/>
    <property type="project" value="UniProtKB-KW"/>
</dbReference>
<organism evidence="12 13">
    <name type="scientific">Intestinibaculum porci</name>
    <dbReference type="NCBI Taxonomy" id="2487118"/>
    <lineage>
        <taxon>Bacteria</taxon>
        <taxon>Bacillati</taxon>
        <taxon>Bacillota</taxon>
        <taxon>Erysipelotrichia</taxon>
        <taxon>Erysipelotrichales</taxon>
        <taxon>Erysipelotrichaceae</taxon>
        <taxon>Intestinibaculum</taxon>
    </lineage>
</organism>
<keyword evidence="3 9" id="KW-0963">Cytoplasm</keyword>
<dbReference type="InterPro" id="IPR036631">
    <property type="entry name" value="MGMT_N_sf"/>
</dbReference>
<dbReference type="Proteomes" id="UP000268059">
    <property type="component" value="Chromosome"/>
</dbReference>
<evidence type="ECO:0000259" key="11">
    <source>
        <dbReference type="Pfam" id="PF02870"/>
    </source>
</evidence>
<reference evidence="12 13" key="1">
    <citation type="submission" date="2018-11" db="EMBL/GenBank/DDBJ databases">
        <title>Novel Erysipelotrichaceae bacterium isolated from small intestine of a swine.</title>
        <authorList>
            <person name="Kim J.S."/>
            <person name="Choe H."/>
            <person name="Lee Y.R."/>
            <person name="Kim K.M."/>
            <person name="Park D.S."/>
        </authorList>
    </citation>
    <scope>NUCLEOTIDE SEQUENCE [LARGE SCALE GENOMIC DNA]</scope>
    <source>
        <strain evidence="12 13">SG0102</strain>
    </source>
</reference>
<dbReference type="GO" id="GO:0003908">
    <property type="term" value="F:methylated-DNA-[protein]-cysteine S-methyltransferase activity"/>
    <property type="evidence" value="ECO:0007669"/>
    <property type="project" value="UniProtKB-UniRule"/>
</dbReference>
<dbReference type="Gene3D" id="1.10.10.10">
    <property type="entry name" value="Winged helix-like DNA-binding domain superfamily/Winged helix DNA-binding domain"/>
    <property type="match status" value="1"/>
</dbReference>
<dbReference type="FunFam" id="1.10.10.10:FF:000214">
    <property type="entry name" value="Methylated-DNA--protein-cysteine methyltransferase"/>
    <property type="match status" value="1"/>
</dbReference>
<dbReference type="Pfam" id="PF01035">
    <property type="entry name" value="DNA_binding_1"/>
    <property type="match status" value="1"/>
</dbReference>
<dbReference type="InParanoid" id="A0A3G9JGU9"/>
<dbReference type="KEGG" id="ebm:SG0102_00550"/>
<keyword evidence="5 9" id="KW-0808">Transferase</keyword>
<dbReference type="CDD" id="cd06445">
    <property type="entry name" value="ATase"/>
    <property type="match status" value="1"/>
</dbReference>
<dbReference type="InterPro" id="IPR001497">
    <property type="entry name" value="MethylDNA_cys_MeTrfase_AS"/>
</dbReference>
<evidence type="ECO:0000313" key="13">
    <source>
        <dbReference type="Proteomes" id="UP000268059"/>
    </source>
</evidence>
<evidence type="ECO:0000256" key="8">
    <source>
        <dbReference type="ARBA" id="ARBA00049348"/>
    </source>
</evidence>
<dbReference type="InterPro" id="IPR014048">
    <property type="entry name" value="MethylDNA_cys_MeTrfase_DNA-bd"/>
</dbReference>
<dbReference type="NCBIfam" id="TIGR00589">
    <property type="entry name" value="ogt"/>
    <property type="match status" value="1"/>
</dbReference>
<dbReference type="InterPro" id="IPR023546">
    <property type="entry name" value="MGMT"/>
</dbReference>
<comment type="miscellaneous">
    <text evidence="9">This enzyme catalyzes only one turnover and therefore is not strictly catalytic. According to one definition, an enzyme is a biocatalyst that acts repeatedly and over many reaction cycles.</text>
</comment>
<dbReference type="GO" id="GO:0005737">
    <property type="term" value="C:cytoplasm"/>
    <property type="evidence" value="ECO:0007669"/>
    <property type="project" value="UniProtKB-SubCell"/>
</dbReference>
<evidence type="ECO:0000256" key="6">
    <source>
        <dbReference type="ARBA" id="ARBA00022763"/>
    </source>
</evidence>
<evidence type="ECO:0000259" key="10">
    <source>
        <dbReference type="Pfam" id="PF01035"/>
    </source>
</evidence>
<feature type="domain" description="Methylated-DNA-[protein]-cysteine S-methyltransferase DNA binding" evidence="10">
    <location>
        <begin position="75"/>
        <end position="154"/>
    </location>
</feature>
<evidence type="ECO:0000256" key="9">
    <source>
        <dbReference type="HAMAP-Rule" id="MF_00772"/>
    </source>
</evidence>
<keyword evidence="13" id="KW-1185">Reference proteome</keyword>
<keyword evidence="6 9" id="KW-0227">DNA damage</keyword>
<dbReference type="PROSITE" id="PS00374">
    <property type="entry name" value="MGMT"/>
    <property type="match status" value="1"/>
</dbReference>
<proteinExistence type="inferred from homology"/>
<sequence length="161" mass="17942">MAKRLCQITYESPIGDLAIVASDQAIIQISLVQSSDFNKDENAHQLCLNCQKQLEEYFSGERETFDLPIAYEGTPFQQKVWKALQNVPYGAVTNYKELAIAVGNKRGYRAVAKALHDNPILIMIPCHRVIASNGTLSGYAAGKHAKAYLLELEGFPVEMFF</sequence>
<protein>
    <recommendedName>
        <fullName evidence="9">Methylated-DNA--protein-cysteine methyltransferase</fullName>
        <ecNumber evidence="9">2.1.1.63</ecNumber>
    </recommendedName>
    <alternativeName>
        <fullName evidence="9">6-O-methylguanine-DNA methyltransferase</fullName>
        <shortName evidence="9">MGMT</shortName>
    </alternativeName>
    <alternativeName>
        <fullName evidence="9">O-6-methylguanine-DNA-alkyltransferase</fullName>
    </alternativeName>
</protein>
<comment type="subcellular location">
    <subcellularLocation>
        <location evidence="9">Cytoplasm</location>
    </subcellularLocation>
</comment>
<comment type="similarity">
    <text evidence="2 9">Belongs to the MGMT family.</text>
</comment>
<dbReference type="SUPFAM" id="SSF53155">
    <property type="entry name" value="Methylated DNA-protein cysteine methyltransferase domain"/>
    <property type="match status" value="1"/>
</dbReference>